<dbReference type="RefSeq" id="WP_202920711.1">
    <property type="nucleotide sequence ID" value="NZ_CP036273.1"/>
</dbReference>
<dbReference type="PANTHER" id="PTHR30093">
    <property type="entry name" value="GENERAL SECRETION PATHWAY PROTEIN G"/>
    <property type="match status" value="1"/>
</dbReference>
<dbReference type="PANTHER" id="PTHR30093:SF2">
    <property type="entry name" value="TYPE II SECRETION SYSTEM PROTEIN H"/>
    <property type="match status" value="1"/>
</dbReference>
<feature type="domain" description="DUF1559" evidence="3">
    <location>
        <begin position="35"/>
        <end position="321"/>
    </location>
</feature>
<dbReference type="InterPro" id="IPR012902">
    <property type="entry name" value="N_methyl_site"/>
</dbReference>
<feature type="region of interest" description="Disordered" evidence="1">
    <location>
        <begin position="66"/>
        <end position="86"/>
    </location>
</feature>
<proteinExistence type="predicted"/>
<keyword evidence="5" id="KW-1185">Reference proteome</keyword>
<accession>A0A517XPN0</accession>
<reference evidence="4 5" key="1">
    <citation type="submission" date="2019-02" db="EMBL/GenBank/DDBJ databases">
        <title>Deep-cultivation of Planctomycetes and their phenomic and genomic characterization uncovers novel biology.</title>
        <authorList>
            <person name="Wiegand S."/>
            <person name="Jogler M."/>
            <person name="Boedeker C."/>
            <person name="Pinto D."/>
            <person name="Vollmers J."/>
            <person name="Rivas-Marin E."/>
            <person name="Kohn T."/>
            <person name="Peeters S.H."/>
            <person name="Heuer A."/>
            <person name="Rast P."/>
            <person name="Oberbeckmann S."/>
            <person name="Bunk B."/>
            <person name="Jeske O."/>
            <person name="Meyerdierks A."/>
            <person name="Storesund J.E."/>
            <person name="Kallscheuer N."/>
            <person name="Luecker S."/>
            <person name="Lage O.M."/>
            <person name="Pohl T."/>
            <person name="Merkel B.J."/>
            <person name="Hornburger P."/>
            <person name="Mueller R.-W."/>
            <person name="Bruemmer F."/>
            <person name="Labrenz M."/>
            <person name="Spormann A.M."/>
            <person name="Op den Camp H."/>
            <person name="Overmann J."/>
            <person name="Amann R."/>
            <person name="Jetten M.S.M."/>
            <person name="Mascher T."/>
            <person name="Medema M.H."/>
            <person name="Devos D.P."/>
            <person name="Kaster A.-K."/>
            <person name="Ovreas L."/>
            <person name="Rohde M."/>
            <person name="Galperin M.Y."/>
            <person name="Jogler C."/>
        </authorList>
    </citation>
    <scope>NUCLEOTIDE SEQUENCE [LARGE SCALE GENOMIC DNA]</scope>
    <source>
        <strain evidence="4 5">ETA_A1</strain>
    </source>
</reference>
<gene>
    <name evidence="4" type="ORF">ETAA1_13950</name>
</gene>
<dbReference type="SUPFAM" id="SSF54523">
    <property type="entry name" value="Pili subunits"/>
    <property type="match status" value="1"/>
</dbReference>
<dbReference type="AlphaFoldDB" id="A0A517XPN0"/>
<dbReference type="Pfam" id="PF07596">
    <property type="entry name" value="SBP_bac_10"/>
    <property type="match status" value="1"/>
</dbReference>
<dbReference type="KEGG" id="uli:ETAA1_13950"/>
<protein>
    <recommendedName>
        <fullName evidence="3">DUF1559 domain-containing protein</fullName>
    </recommendedName>
</protein>
<name>A0A517XPN0_9BACT</name>
<organism evidence="4 5">
    <name type="scientific">Urbifossiella limnaea</name>
    <dbReference type="NCBI Taxonomy" id="2528023"/>
    <lineage>
        <taxon>Bacteria</taxon>
        <taxon>Pseudomonadati</taxon>
        <taxon>Planctomycetota</taxon>
        <taxon>Planctomycetia</taxon>
        <taxon>Gemmatales</taxon>
        <taxon>Gemmataceae</taxon>
        <taxon>Urbifossiella</taxon>
    </lineage>
</organism>
<dbReference type="Pfam" id="PF07963">
    <property type="entry name" value="N_methyl"/>
    <property type="match status" value="1"/>
</dbReference>
<dbReference type="Proteomes" id="UP000319576">
    <property type="component" value="Chromosome"/>
</dbReference>
<feature type="compositionally biased region" description="Polar residues" evidence="1">
    <location>
        <begin position="77"/>
        <end position="86"/>
    </location>
</feature>
<feature type="transmembrane region" description="Helical" evidence="2">
    <location>
        <begin position="12"/>
        <end position="34"/>
    </location>
</feature>
<evidence type="ECO:0000256" key="1">
    <source>
        <dbReference type="SAM" id="MobiDB-lite"/>
    </source>
</evidence>
<dbReference type="InterPro" id="IPR027558">
    <property type="entry name" value="Pre_pil_HX9DG_C"/>
</dbReference>
<keyword evidence="2" id="KW-0472">Membrane</keyword>
<dbReference type="EMBL" id="CP036273">
    <property type="protein sequence ID" value="QDU19470.1"/>
    <property type="molecule type" value="Genomic_DNA"/>
</dbReference>
<dbReference type="InterPro" id="IPR045584">
    <property type="entry name" value="Pilin-like"/>
</dbReference>
<evidence type="ECO:0000313" key="4">
    <source>
        <dbReference type="EMBL" id="QDU19470.1"/>
    </source>
</evidence>
<keyword evidence="2" id="KW-0812">Transmembrane</keyword>
<evidence type="ECO:0000256" key="2">
    <source>
        <dbReference type="SAM" id="Phobius"/>
    </source>
</evidence>
<evidence type="ECO:0000313" key="5">
    <source>
        <dbReference type="Proteomes" id="UP000319576"/>
    </source>
</evidence>
<dbReference type="NCBIfam" id="TIGR02532">
    <property type="entry name" value="IV_pilin_GFxxxE"/>
    <property type="match status" value="1"/>
</dbReference>
<sequence length="341" mass="36144">MPRSLPRRSAFTLIELLVVIAIIAILIGLLLPAVQKVREAAARIKCANNLKQFGIGMHAYHDTRNRLPSAGAHNRDGNNNASSDSTSWGPSWGIAILPYIEQDPLYKGYNYALQRSRDGVNAAVVGVTISVFQCPSDGSSKPAFNCSGVSFARGNYAVNCGAGNAFSTTDYNLTNERGPFSMGDPSAPAPTPYTQDNIGYGARFADITDGTSNTALLSELLAGDQAGDVRGAWAYPPGAYISGGAPSYNSPRLLLTPNANALDNNNRDQPGFCSASNTDRDLRCAAGGSRAYQTARSKHTGGVQVTLGDGSTRFIRNSIDLPTWRQLLAQSDGTVLGSNAY</sequence>
<dbReference type="InterPro" id="IPR011453">
    <property type="entry name" value="DUF1559"/>
</dbReference>
<evidence type="ECO:0000259" key="3">
    <source>
        <dbReference type="Pfam" id="PF07596"/>
    </source>
</evidence>
<dbReference type="Gene3D" id="3.30.700.10">
    <property type="entry name" value="Glycoprotein, Type 4 Pilin"/>
    <property type="match status" value="1"/>
</dbReference>
<dbReference type="NCBIfam" id="TIGR04294">
    <property type="entry name" value="pre_pil_HX9DG"/>
    <property type="match status" value="1"/>
</dbReference>
<keyword evidence="2" id="KW-1133">Transmembrane helix</keyword>